<evidence type="ECO:0000256" key="3">
    <source>
        <dbReference type="ARBA" id="ARBA00011738"/>
    </source>
</evidence>
<evidence type="ECO:0000256" key="4">
    <source>
        <dbReference type="ARBA" id="ARBA00022448"/>
    </source>
</evidence>
<comment type="subcellular location">
    <subcellularLocation>
        <location evidence="1">Cytoplasm</location>
    </subcellularLocation>
</comment>
<dbReference type="PANTHER" id="PTHR42930">
    <property type="entry name" value="PHOSPHATE-SPECIFIC TRANSPORT SYSTEM ACCESSORY PROTEIN PHOU"/>
    <property type="match status" value="1"/>
</dbReference>
<dbReference type="GO" id="GO:0045936">
    <property type="term" value="P:negative regulation of phosphate metabolic process"/>
    <property type="evidence" value="ECO:0007669"/>
    <property type="project" value="InterPro"/>
</dbReference>
<comment type="caution">
    <text evidence="8">The sequence shown here is derived from an EMBL/GenBank/DDBJ whole genome shotgun (WGS) entry which is preliminary data.</text>
</comment>
<dbReference type="GO" id="GO:0030643">
    <property type="term" value="P:intracellular phosphate ion homeostasis"/>
    <property type="evidence" value="ECO:0007669"/>
    <property type="project" value="InterPro"/>
</dbReference>
<reference evidence="8" key="1">
    <citation type="submission" date="2019-08" db="EMBL/GenBank/DDBJ databases">
        <authorList>
            <person name="Kucharzyk K."/>
            <person name="Murdoch R.W."/>
            <person name="Higgins S."/>
            <person name="Loffler F."/>
        </authorList>
    </citation>
    <scope>NUCLEOTIDE SEQUENCE</scope>
</reference>
<dbReference type="PIRSF" id="PIRSF003107">
    <property type="entry name" value="PhoU"/>
    <property type="match status" value="1"/>
</dbReference>
<evidence type="ECO:0000313" key="8">
    <source>
        <dbReference type="EMBL" id="MPN22288.1"/>
    </source>
</evidence>
<feature type="domain" description="PhoU" evidence="7">
    <location>
        <begin position="19"/>
        <end position="104"/>
    </location>
</feature>
<name>A0A645G5Y3_9ZZZZ</name>
<dbReference type="PANTHER" id="PTHR42930:SF3">
    <property type="entry name" value="PHOSPHATE-SPECIFIC TRANSPORT SYSTEM ACCESSORY PROTEIN PHOU"/>
    <property type="match status" value="1"/>
</dbReference>
<dbReference type="FunFam" id="1.20.58.220:FF:000004">
    <property type="entry name" value="Phosphate-specific transport system accessory protein PhoU"/>
    <property type="match status" value="1"/>
</dbReference>
<protein>
    <submittedName>
        <fullName evidence="8">Phosphate-specific transport system accessory protein PhoU</fullName>
    </submittedName>
</protein>
<gene>
    <name evidence="8" type="primary">phoU_37</name>
    <name evidence="8" type="ORF">SDC9_169671</name>
</gene>
<evidence type="ECO:0000256" key="5">
    <source>
        <dbReference type="ARBA" id="ARBA00022490"/>
    </source>
</evidence>
<evidence type="ECO:0000256" key="2">
    <source>
        <dbReference type="ARBA" id="ARBA00008107"/>
    </source>
</evidence>
<dbReference type="Gene3D" id="1.20.58.220">
    <property type="entry name" value="Phosphate transport system protein phou homolog 2, domain 2"/>
    <property type="match status" value="1"/>
</dbReference>
<evidence type="ECO:0000259" key="7">
    <source>
        <dbReference type="Pfam" id="PF01895"/>
    </source>
</evidence>
<dbReference type="NCBIfam" id="TIGR02135">
    <property type="entry name" value="phoU_full"/>
    <property type="match status" value="1"/>
</dbReference>
<dbReference type="InterPro" id="IPR026022">
    <property type="entry name" value="PhoU_dom"/>
</dbReference>
<dbReference type="InterPro" id="IPR038078">
    <property type="entry name" value="PhoU-like_sf"/>
</dbReference>
<feature type="domain" description="PhoU" evidence="7">
    <location>
        <begin position="123"/>
        <end position="210"/>
    </location>
</feature>
<dbReference type="Pfam" id="PF01895">
    <property type="entry name" value="PhoU"/>
    <property type="match status" value="2"/>
</dbReference>
<keyword evidence="4" id="KW-0813">Transport</keyword>
<dbReference type="AlphaFoldDB" id="A0A645G5Y3"/>
<dbReference type="SUPFAM" id="SSF109755">
    <property type="entry name" value="PhoU-like"/>
    <property type="match status" value="1"/>
</dbReference>
<keyword evidence="6" id="KW-0592">Phosphate transport</keyword>
<dbReference type="GO" id="GO:0005737">
    <property type="term" value="C:cytoplasm"/>
    <property type="evidence" value="ECO:0007669"/>
    <property type="project" value="UniProtKB-SubCell"/>
</dbReference>
<comment type="similarity">
    <text evidence="2">Belongs to the PhoU family.</text>
</comment>
<evidence type="ECO:0000256" key="1">
    <source>
        <dbReference type="ARBA" id="ARBA00004496"/>
    </source>
</evidence>
<dbReference type="GO" id="GO:0006817">
    <property type="term" value="P:phosphate ion transport"/>
    <property type="evidence" value="ECO:0007669"/>
    <property type="project" value="UniProtKB-KW"/>
</dbReference>
<proteinExistence type="inferred from homology"/>
<dbReference type="InterPro" id="IPR028366">
    <property type="entry name" value="PhoU"/>
</dbReference>
<comment type="subunit">
    <text evidence="3">Homodimer.</text>
</comment>
<dbReference type="EMBL" id="VSSQ01070499">
    <property type="protein sequence ID" value="MPN22288.1"/>
    <property type="molecule type" value="Genomic_DNA"/>
</dbReference>
<keyword evidence="5" id="KW-0963">Cytoplasm</keyword>
<organism evidence="8">
    <name type="scientific">bioreactor metagenome</name>
    <dbReference type="NCBI Taxonomy" id="1076179"/>
    <lineage>
        <taxon>unclassified sequences</taxon>
        <taxon>metagenomes</taxon>
        <taxon>ecological metagenomes</taxon>
    </lineage>
</organism>
<evidence type="ECO:0000256" key="6">
    <source>
        <dbReference type="ARBA" id="ARBA00022592"/>
    </source>
</evidence>
<sequence length="224" mass="25417">MVRNKFDEQLQRLHAEMMAMGGMIERGIRAAGDLLQTRDLDRARDLIGRDDEVDRKEREIEALCLRLILMQQPVARDLRVISAALKMITDMERIGDQAADICEILTMPLDGEQITLPEHLPPMAAETAKMVHKAIEAYVTLDLALAREVMGDDDIVDNLFHQVKIDLMERINSCCQDGQMPGSMQLLDMLMIAKYFERSADHAVNIAEWVEYAVTGEYKGDRLS</sequence>
<accession>A0A645G5Y3</accession>